<dbReference type="GO" id="GO:0003677">
    <property type="term" value="F:DNA binding"/>
    <property type="evidence" value="ECO:0007669"/>
    <property type="project" value="UniProtKB-KW"/>
</dbReference>
<gene>
    <name evidence="7" type="ORF">GBAR_LOCUS8441</name>
</gene>
<dbReference type="Gene3D" id="1.10.150.50">
    <property type="entry name" value="Transcription Factor, Ets-1"/>
    <property type="match status" value="1"/>
</dbReference>
<evidence type="ECO:0000259" key="6">
    <source>
        <dbReference type="PROSITE" id="PS50864"/>
    </source>
</evidence>
<dbReference type="EMBL" id="CASHTH010001251">
    <property type="protein sequence ID" value="CAI8013279.1"/>
    <property type="molecule type" value="Genomic_DNA"/>
</dbReference>
<dbReference type="PANTHER" id="PTHR10417:SF15">
    <property type="entry name" value="STERILE ALPHA MOTIF DOMAIN-CONTAINING 11"/>
    <property type="match status" value="1"/>
</dbReference>
<feature type="domain" description="SAM" evidence="5">
    <location>
        <begin position="323"/>
        <end position="386"/>
    </location>
</feature>
<dbReference type="SMART" id="SM00258">
    <property type="entry name" value="SAND"/>
    <property type="match status" value="1"/>
</dbReference>
<evidence type="ECO:0000259" key="5">
    <source>
        <dbReference type="PROSITE" id="PS50105"/>
    </source>
</evidence>
<evidence type="ECO:0000256" key="2">
    <source>
        <dbReference type="ARBA" id="ARBA00023163"/>
    </source>
</evidence>
<feature type="compositionally biased region" description="Basic and acidic residues" evidence="4">
    <location>
        <begin position="270"/>
        <end position="299"/>
    </location>
</feature>
<dbReference type="Pfam" id="PF01342">
    <property type="entry name" value="SAND"/>
    <property type="match status" value="1"/>
</dbReference>
<feature type="domain" description="SAND" evidence="6">
    <location>
        <begin position="96"/>
        <end position="166"/>
    </location>
</feature>
<dbReference type="Gene3D" id="3.10.390.10">
    <property type="entry name" value="SAND domain-like"/>
    <property type="match status" value="1"/>
</dbReference>
<evidence type="ECO:0000256" key="3">
    <source>
        <dbReference type="ARBA" id="ARBA00023242"/>
    </source>
</evidence>
<dbReference type="GO" id="GO:0046872">
    <property type="term" value="F:metal ion binding"/>
    <property type="evidence" value="ECO:0007669"/>
    <property type="project" value="UniProtKB-KW"/>
</dbReference>
<dbReference type="Proteomes" id="UP001174909">
    <property type="component" value="Unassembled WGS sequence"/>
</dbReference>
<comment type="caution">
    <text evidence="7">The sequence shown here is derived from an EMBL/GenBank/DDBJ whole genome shotgun (WGS) entry which is preliminary data.</text>
</comment>
<organism evidence="7 8">
    <name type="scientific">Geodia barretti</name>
    <name type="common">Barrett's horny sponge</name>
    <dbReference type="NCBI Taxonomy" id="519541"/>
    <lineage>
        <taxon>Eukaryota</taxon>
        <taxon>Metazoa</taxon>
        <taxon>Porifera</taxon>
        <taxon>Demospongiae</taxon>
        <taxon>Heteroscleromorpha</taxon>
        <taxon>Tetractinellida</taxon>
        <taxon>Astrophorina</taxon>
        <taxon>Geodiidae</taxon>
        <taxon>Geodia</taxon>
    </lineage>
</organism>
<dbReference type="PROSITE" id="PS50864">
    <property type="entry name" value="SAND"/>
    <property type="match status" value="1"/>
</dbReference>
<dbReference type="SUPFAM" id="SSF47769">
    <property type="entry name" value="SAM/Pointed domain"/>
    <property type="match status" value="1"/>
</dbReference>
<feature type="compositionally biased region" description="Low complexity" evidence="4">
    <location>
        <begin position="49"/>
        <end position="79"/>
    </location>
</feature>
<accession>A0AA35RLE9</accession>
<feature type="compositionally biased region" description="Acidic residues" evidence="4">
    <location>
        <begin position="33"/>
        <end position="48"/>
    </location>
</feature>
<evidence type="ECO:0000313" key="7">
    <source>
        <dbReference type="EMBL" id="CAI8013279.1"/>
    </source>
</evidence>
<sequence length="388" mass="42258">MEPSGRSEEEDEDTQSSGVGGDSGGPQETPLPPDEDGEGSGSEEEGDTSDSGSTNSSTSSSGSSSSSPMAAGSPGDAAAETYSGTLMQTDEFGDHFHVNCAGNAAKFYLNRFARGSIGRCVLFRSRWITPNEFQAISGRQSSKDWKRSIRLRGRCLKEYIAQGLFQEHLKTCACRICSGEAAEHLRLEGEMALAAKRRRLSQADGASCTVAGQSSTFGDVVMQDSARSPTNVGVPPGKRRKGRGGRIHRVWSPSGEMAQELSDDEEGEEGERGETLEDEAREKRQTSAEPSGELRRRSLRFADRRHTGHRTELGTFSRRPREWDTEEVAEFLKSQGYGQHSQMFLEEGVDGESLFLLKEGHLVDTFGLKLGPALKLLYTIGCLRHPPV</sequence>
<keyword evidence="3" id="KW-0539">Nucleus</keyword>
<dbReference type="PROSITE" id="PS50105">
    <property type="entry name" value="SAM_DOMAIN"/>
    <property type="match status" value="1"/>
</dbReference>
<dbReference type="InterPro" id="IPR013761">
    <property type="entry name" value="SAM/pointed_sf"/>
</dbReference>
<dbReference type="PANTHER" id="PTHR10417">
    <property type="entry name" value="GLUCOCORTICOID MODULATORY ELEMENT-BINDING PROTEIN"/>
    <property type="match status" value="1"/>
</dbReference>
<feature type="compositionally biased region" description="Basic residues" evidence="4">
    <location>
        <begin position="237"/>
        <end position="249"/>
    </location>
</feature>
<dbReference type="SMART" id="SM00454">
    <property type="entry name" value="SAM"/>
    <property type="match status" value="1"/>
</dbReference>
<keyword evidence="2" id="KW-0804">Transcription</keyword>
<reference evidence="7" key="1">
    <citation type="submission" date="2023-03" db="EMBL/GenBank/DDBJ databases">
        <authorList>
            <person name="Steffen K."/>
            <person name="Cardenas P."/>
        </authorList>
    </citation>
    <scope>NUCLEOTIDE SEQUENCE</scope>
</reference>
<dbReference type="AlphaFoldDB" id="A0AA35RLE9"/>
<evidence type="ECO:0000313" key="8">
    <source>
        <dbReference type="Proteomes" id="UP001174909"/>
    </source>
</evidence>
<feature type="region of interest" description="Disordered" evidence="4">
    <location>
        <begin position="1"/>
        <end position="79"/>
    </location>
</feature>
<evidence type="ECO:0000256" key="1">
    <source>
        <dbReference type="ARBA" id="ARBA00023015"/>
    </source>
</evidence>
<name>A0AA35RLE9_GEOBA</name>
<dbReference type="InterPro" id="IPR001660">
    <property type="entry name" value="SAM"/>
</dbReference>
<keyword evidence="8" id="KW-1185">Reference proteome</keyword>
<feature type="region of interest" description="Disordered" evidence="4">
    <location>
        <begin position="220"/>
        <end position="299"/>
    </location>
</feature>
<dbReference type="CDD" id="cd09509">
    <property type="entry name" value="SAM_Polycomb"/>
    <property type="match status" value="1"/>
</dbReference>
<keyword evidence="1" id="KW-0805">Transcription regulation</keyword>
<dbReference type="InterPro" id="IPR000770">
    <property type="entry name" value="SAND_dom"/>
</dbReference>
<dbReference type="SUPFAM" id="SSF63763">
    <property type="entry name" value="SAND domain-like"/>
    <property type="match status" value="1"/>
</dbReference>
<evidence type="ECO:0000256" key="4">
    <source>
        <dbReference type="SAM" id="MobiDB-lite"/>
    </source>
</evidence>
<protein>
    <submittedName>
        <fullName evidence="7">Deformed epidermal autoregulatory factor 1</fullName>
    </submittedName>
</protein>
<dbReference type="Pfam" id="PF00536">
    <property type="entry name" value="SAM_1"/>
    <property type="match status" value="1"/>
</dbReference>
<proteinExistence type="predicted"/>
<dbReference type="InterPro" id="IPR010919">
    <property type="entry name" value="SAND-like_dom_sf"/>
</dbReference>